<keyword evidence="2" id="KW-0614">Plasmid</keyword>
<protein>
    <recommendedName>
        <fullName evidence="4">Right handed beta helix domain-containing protein</fullName>
    </recommendedName>
</protein>
<dbReference type="SUPFAM" id="SSF51126">
    <property type="entry name" value="Pectin lyase-like"/>
    <property type="match status" value="1"/>
</dbReference>
<dbReference type="InterPro" id="IPR011050">
    <property type="entry name" value="Pectin_lyase_fold/virulence"/>
</dbReference>
<reference evidence="2" key="1">
    <citation type="submission" date="2022-04" db="EMBL/GenBank/DDBJ databases">
        <title>Halocatena sp. nov., isolated from a salt lake.</title>
        <authorList>
            <person name="Cui H.-L."/>
        </authorList>
    </citation>
    <scope>NUCLEOTIDE SEQUENCE</scope>
    <source>
        <strain evidence="2">AD-1</strain>
        <plasmid evidence="2">unnamed3</plasmid>
    </source>
</reference>
<feature type="region of interest" description="Disordered" evidence="1">
    <location>
        <begin position="430"/>
        <end position="467"/>
    </location>
</feature>
<dbReference type="GeneID" id="71929847"/>
<organism evidence="2 3">
    <name type="scientific">Halocatena salina</name>
    <dbReference type="NCBI Taxonomy" id="2934340"/>
    <lineage>
        <taxon>Archaea</taxon>
        <taxon>Methanobacteriati</taxon>
        <taxon>Methanobacteriota</taxon>
        <taxon>Stenosarchaea group</taxon>
        <taxon>Halobacteria</taxon>
        <taxon>Halobacteriales</taxon>
        <taxon>Natronomonadaceae</taxon>
        <taxon>Halocatena</taxon>
    </lineage>
</organism>
<dbReference type="Gene3D" id="2.160.20.10">
    <property type="entry name" value="Single-stranded right-handed beta-helix, Pectin lyase-like"/>
    <property type="match status" value="1"/>
</dbReference>
<evidence type="ECO:0000313" key="3">
    <source>
        <dbReference type="Proteomes" id="UP000831768"/>
    </source>
</evidence>
<gene>
    <name evidence="2" type="ORF">MW046_17330</name>
</gene>
<geneLocation type="plasmid" evidence="2 3">
    <name>unnamed3</name>
</geneLocation>
<dbReference type="InterPro" id="IPR012334">
    <property type="entry name" value="Pectin_lyas_fold"/>
</dbReference>
<dbReference type="Proteomes" id="UP000831768">
    <property type="component" value="Plasmid unnamed3"/>
</dbReference>
<keyword evidence="3" id="KW-1185">Reference proteome</keyword>
<evidence type="ECO:0008006" key="4">
    <source>
        <dbReference type="Google" id="ProtNLM"/>
    </source>
</evidence>
<name>A0A8U0AB52_9EURY</name>
<evidence type="ECO:0000256" key="1">
    <source>
        <dbReference type="SAM" id="MobiDB-lite"/>
    </source>
</evidence>
<evidence type="ECO:0000313" key="2">
    <source>
        <dbReference type="EMBL" id="UPM45123.1"/>
    </source>
</evidence>
<dbReference type="KEGG" id="haad:MW046_17330"/>
<dbReference type="RefSeq" id="WP_247995777.1">
    <property type="nucleotide sequence ID" value="NZ_CP096022.1"/>
</dbReference>
<accession>A0A8U0AB52</accession>
<dbReference type="EMBL" id="CP096022">
    <property type="protein sequence ID" value="UPM45123.1"/>
    <property type="molecule type" value="Genomic_DNA"/>
</dbReference>
<sequence>MRLTSAVVVGSTVRTAQIDTGGTTSEIRFERVVDAVTDLGCDPTGTQDVSSKIESALDGGTLIEFPTGEYYWERSVSLNTDRLGIRGKDEDVLFTFPAGYNEFFIDTRCDRALYENFNVDVRPDNTATGIRINSEHGFHIENIEHLGRGTADASDVTRCWQLRVNDPDSTGVVKNFVAKEGSAWAHYKDGDGRIGISVYGGEGTIKIIDCHLEEFGNNGIYASRSLSAVQVEGGVYRNNNVASIRISGDGSYVDGAVVEVDRKKYSGPHTLDDDGFEMRGIVIEQGNADIGTFDATGTKICNTDIVIRDNPTSGSAISVWTGGRTLDVLNTRIVYDNDGSPTIYREGKTAQGNHSPSSGARWLHMERVQITGTATEGPTVLAEEADASRIRNCYIEQSGNGRAGVVFSDSQDTFVGNCIIDVGAKAFSLDSSSGRSKNVRHTGPPLANCVGASSPTPMKRPSSERRL</sequence>
<proteinExistence type="predicted"/>
<dbReference type="AlphaFoldDB" id="A0A8U0AB52"/>